<gene>
    <name evidence="3" type="ORF">JI75_08780</name>
</gene>
<keyword evidence="2" id="KW-1133">Transmembrane helix</keyword>
<keyword evidence="2" id="KW-0812">Transmembrane</keyword>
<organism evidence="3 4">
    <name type="scientific">Berryella intestinalis</name>
    <dbReference type="NCBI Taxonomy" id="1531429"/>
    <lineage>
        <taxon>Bacteria</taxon>
        <taxon>Bacillati</taxon>
        <taxon>Actinomycetota</taxon>
        <taxon>Coriobacteriia</taxon>
        <taxon>Eggerthellales</taxon>
        <taxon>Eggerthellaceae</taxon>
        <taxon>Berryella</taxon>
    </lineage>
</organism>
<feature type="region of interest" description="Disordered" evidence="1">
    <location>
        <begin position="245"/>
        <end position="270"/>
    </location>
</feature>
<feature type="region of interest" description="Disordered" evidence="1">
    <location>
        <begin position="293"/>
        <end position="312"/>
    </location>
</feature>
<feature type="compositionally biased region" description="Acidic residues" evidence="1">
    <location>
        <begin position="431"/>
        <end position="440"/>
    </location>
</feature>
<proteinExistence type="predicted"/>
<protein>
    <recommendedName>
        <fullName evidence="5">Peptidase M28 domain-containing protein</fullName>
    </recommendedName>
</protein>
<feature type="compositionally biased region" description="Low complexity" evidence="1">
    <location>
        <begin position="299"/>
        <end position="312"/>
    </location>
</feature>
<feature type="transmembrane region" description="Helical" evidence="2">
    <location>
        <begin position="28"/>
        <end position="61"/>
    </location>
</feature>
<feature type="compositionally biased region" description="Low complexity" evidence="1">
    <location>
        <begin position="395"/>
        <end position="425"/>
    </location>
</feature>
<name>A0A0A8B7C9_9ACTN</name>
<evidence type="ECO:0000256" key="2">
    <source>
        <dbReference type="SAM" id="Phobius"/>
    </source>
</evidence>
<dbReference type="AlphaFoldDB" id="A0A0A8B7C9"/>
<evidence type="ECO:0000256" key="1">
    <source>
        <dbReference type="SAM" id="MobiDB-lite"/>
    </source>
</evidence>
<feature type="transmembrane region" description="Helical" evidence="2">
    <location>
        <begin position="155"/>
        <end position="177"/>
    </location>
</feature>
<dbReference type="STRING" id="1531429.JI75_08780"/>
<dbReference type="SUPFAM" id="SSF53187">
    <property type="entry name" value="Zn-dependent exopeptidases"/>
    <property type="match status" value="1"/>
</dbReference>
<reference evidence="4" key="1">
    <citation type="submission" date="2014-08" db="EMBL/GenBank/DDBJ databases">
        <title>Coriobacteriaceae sp. complete genome.</title>
        <authorList>
            <person name="Looft T."/>
            <person name="Bayles D.O."/>
            <person name="Stanton T.B."/>
        </authorList>
    </citation>
    <scope>NUCLEOTIDE SEQUENCE [LARGE SCALE GENOMIC DNA]</scope>
    <source>
        <strain evidence="4">68-1-3</strain>
    </source>
</reference>
<feature type="compositionally biased region" description="Basic and acidic residues" evidence="1">
    <location>
        <begin position="792"/>
        <end position="810"/>
    </location>
</feature>
<reference evidence="3 4" key="2">
    <citation type="journal article" date="2015" name="Genome Announc.">
        <title>Complete Genome Sequence of Coriobacteriaceae Strain 68-1-3, a Novel Mucus-Degrading Isolate from the Swine Intestinal Tract.</title>
        <authorList>
            <person name="Looft T."/>
            <person name="Bayles D.O."/>
            <person name="Alt D.P."/>
            <person name="Stanton T.B."/>
        </authorList>
    </citation>
    <scope>NUCLEOTIDE SEQUENCE [LARGE SCALE GENOMIC DNA]</scope>
    <source>
        <strain evidence="3 4">68-1-3</strain>
    </source>
</reference>
<feature type="region of interest" description="Disordered" evidence="1">
    <location>
        <begin position="782"/>
        <end position="829"/>
    </location>
</feature>
<feature type="transmembrane region" description="Helical" evidence="2">
    <location>
        <begin position="125"/>
        <end position="143"/>
    </location>
</feature>
<keyword evidence="4" id="KW-1185">Reference proteome</keyword>
<dbReference type="Gene3D" id="3.40.630.10">
    <property type="entry name" value="Zn peptidases"/>
    <property type="match status" value="1"/>
</dbReference>
<evidence type="ECO:0000313" key="4">
    <source>
        <dbReference type="Proteomes" id="UP000031121"/>
    </source>
</evidence>
<dbReference type="HOGENOM" id="CLU_290153_0_0_11"/>
<feature type="compositionally biased region" description="Low complexity" evidence="1">
    <location>
        <begin position="256"/>
        <end position="270"/>
    </location>
</feature>
<accession>A0A0A8B7C9</accession>
<dbReference type="KEGG" id="cbac:JI75_08780"/>
<dbReference type="EMBL" id="CP009302">
    <property type="protein sequence ID" value="AJC12728.1"/>
    <property type="molecule type" value="Genomic_DNA"/>
</dbReference>
<evidence type="ECO:0000313" key="3">
    <source>
        <dbReference type="EMBL" id="AJC12728.1"/>
    </source>
</evidence>
<evidence type="ECO:0008006" key="5">
    <source>
        <dbReference type="Google" id="ProtNLM"/>
    </source>
</evidence>
<dbReference type="Proteomes" id="UP000031121">
    <property type="component" value="Chromosome"/>
</dbReference>
<keyword evidence="2" id="KW-0472">Membrane</keyword>
<sequence>MQKESGFAAVIDDFSTSIESSFVRGVCAALIIVATILGIALPALSIGVLIVTIIAAAVFALESLDRPYLSSQLGKGVSQNVVAKYAPDQQEGLPRRSRKIILVAHYDSGRVRPAYLRFVENIPAPMPQICSGAVVAVPVLTLLRQLIAPQGPGAVFFNLLLVVALVGCVVLVARTVIARMAPFSEGANDNASGVAALLEVARRVGGGGSNGSDARIQGYDAAREQGLIDDETEVVYEAPVSDSAQVAGVADEPARRSAPSASVSAGASDDSPLSAAKAALAAFTGAPGAVWTPQDERAASSAPSPEPSAEAAPVAITDECASVEEPSVSEVAPVDGEAAVVAAEPPVVSAEPATDASVPAWFVAAQQKARKSDSEVDESLRSRYADAGEEALAQREAQAALDASAASEGAASEGSALEASSTESAWHTIEADEVAGDEPGSDAQPAESVMMAQGEQPASVEEARSVSDSAEALDALYSSGEAAAPEGGNAVVEDVPAEVISTESYFSPKLLGEEAPVDREALSAEFASLIEQKKASEPILPPDENLTEGAFESNVPEPGFMKNWPEGSAELTGRIDVTDLDIPASESLVDAKPVITPVSPAIELPQVATPAADAVEPSKQPAPLADQPPASAVARGLDRVPVIDPAAIAAEHPSKSGVIRGMRTVLPSVSGTITRVNTDEASPVSTVGSFVAGATGSITPVGEELLEGASPEEIYVDDADDSGIEENFTDSGAPAGPGYVEMPKSRFQRFMDRLGFSSKKEDLKETPQEWLDVEEDFDARETGRARGGWESFRNESEGYDSKPRARKADADDPSVPAAKKPTQVSNGVASAPEAYTEDGGYLLVDDSALEPDAPYSEIEPNRSWNTRKWNGGAFSRVQLGRVDTKSKVEDAAEDEAVKEPVSAPLPEVAAELNEEISQIYHFNNPDFTTEIWFVALGSEIGRRDGMRAFLDKYASELRGSIIIDIDSIAAGKLALVQEEGTIRKVKPSSRMKRYIQKASRVTGKKIDSVSLPWNESAVTVASRRGLQGMHLVGVEAEEVALSATSEDVIENVSEDVLSENTDFIVELVKSI</sequence>
<feature type="region of interest" description="Disordered" evidence="1">
    <location>
        <begin position="395"/>
        <end position="467"/>
    </location>
</feature>